<dbReference type="PROSITE" id="PS00211">
    <property type="entry name" value="ABC_TRANSPORTER_1"/>
    <property type="match status" value="1"/>
</dbReference>
<dbReference type="GO" id="GO:0005524">
    <property type="term" value="F:ATP binding"/>
    <property type="evidence" value="ECO:0007669"/>
    <property type="project" value="UniProtKB-KW"/>
</dbReference>
<dbReference type="RefSeq" id="WP_062421741.1">
    <property type="nucleotide sequence ID" value="NZ_BBYA01000009.1"/>
</dbReference>
<dbReference type="Gene3D" id="3.40.50.300">
    <property type="entry name" value="P-loop containing nucleotide triphosphate hydrolases"/>
    <property type="match status" value="1"/>
</dbReference>
<keyword evidence="6" id="KW-1185">Reference proteome</keyword>
<dbReference type="Pfam" id="PF00005">
    <property type="entry name" value="ABC_tran"/>
    <property type="match status" value="1"/>
</dbReference>
<dbReference type="InterPro" id="IPR027417">
    <property type="entry name" value="P-loop_NTPase"/>
</dbReference>
<keyword evidence="3" id="KW-0067">ATP-binding</keyword>
<keyword evidence="2" id="KW-0547">Nucleotide-binding</keyword>
<dbReference type="PROSITE" id="PS50893">
    <property type="entry name" value="ABC_TRANSPORTER_2"/>
    <property type="match status" value="1"/>
</dbReference>
<protein>
    <recommendedName>
        <fullName evidence="4">ABC transporter domain-containing protein</fullName>
    </recommendedName>
</protein>
<dbReference type="SMART" id="SM00382">
    <property type="entry name" value="AAA"/>
    <property type="match status" value="1"/>
</dbReference>
<dbReference type="InterPro" id="IPR003439">
    <property type="entry name" value="ABC_transporter-like_ATP-bd"/>
</dbReference>
<dbReference type="AlphaFoldDB" id="A0A0P6XMY9"/>
<evidence type="ECO:0000313" key="5">
    <source>
        <dbReference type="EMBL" id="KPL73327.1"/>
    </source>
</evidence>
<gene>
    <name evidence="5" type="ORF">ADM99_03680</name>
</gene>
<reference evidence="5 6" key="1">
    <citation type="submission" date="2015-07" db="EMBL/GenBank/DDBJ databases">
        <title>Genome sequence of Leptolinea tardivitalis DSM 16556.</title>
        <authorList>
            <person name="Hemp J."/>
            <person name="Ward L.M."/>
            <person name="Pace L.A."/>
            <person name="Fischer W.W."/>
        </authorList>
    </citation>
    <scope>NUCLEOTIDE SEQUENCE [LARGE SCALE GENOMIC DNA]</scope>
    <source>
        <strain evidence="5 6">YMTK-2</strain>
    </source>
</reference>
<feature type="domain" description="ABC transporter" evidence="4">
    <location>
        <begin position="6"/>
        <end position="224"/>
    </location>
</feature>
<keyword evidence="1" id="KW-0813">Transport</keyword>
<dbReference type="PANTHER" id="PTHR42788">
    <property type="entry name" value="TAURINE IMPORT ATP-BINDING PROTEIN-RELATED"/>
    <property type="match status" value="1"/>
</dbReference>
<dbReference type="STRING" id="229920.ADM99_03680"/>
<comment type="caution">
    <text evidence="5">The sequence shown here is derived from an EMBL/GenBank/DDBJ whole genome shotgun (WGS) entry which is preliminary data.</text>
</comment>
<name>A0A0P6XMY9_9CHLR</name>
<dbReference type="SUPFAM" id="SSF52540">
    <property type="entry name" value="P-loop containing nucleoside triphosphate hydrolases"/>
    <property type="match status" value="1"/>
</dbReference>
<evidence type="ECO:0000256" key="3">
    <source>
        <dbReference type="ARBA" id="ARBA00022840"/>
    </source>
</evidence>
<dbReference type="PANTHER" id="PTHR42788:SF13">
    <property type="entry name" value="ALIPHATIC SULFONATES IMPORT ATP-BINDING PROTEIN SSUB"/>
    <property type="match status" value="1"/>
</dbReference>
<dbReference type="Proteomes" id="UP000050430">
    <property type="component" value="Unassembled WGS sequence"/>
</dbReference>
<sequence>MNSDLVTVSHLMKSFESQLVIDDLSFSISEKDRAAIFAPSGAGKTTLIQILAGLQKPDSGSFLVRSERPVILFQEPRLFPYMTVEENIFLPFKVQDRPVDGDVLEDYRNWLSVCELESCCRHFPYQLSGGMKQKVSIIRGFLQKPALVMMDEPFQSIGRQSKQQIIRHILQTNPDQTLLLVTHDPEEVNLLAHYMLYFPTSVLGHFALMKTNDHSFQSFHQSGMGLLQSEPETAASIHA</sequence>
<dbReference type="InterPro" id="IPR017871">
    <property type="entry name" value="ABC_transporter-like_CS"/>
</dbReference>
<dbReference type="InterPro" id="IPR050166">
    <property type="entry name" value="ABC_transporter_ATP-bind"/>
</dbReference>
<evidence type="ECO:0000259" key="4">
    <source>
        <dbReference type="PROSITE" id="PS50893"/>
    </source>
</evidence>
<evidence type="ECO:0000256" key="2">
    <source>
        <dbReference type="ARBA" id="ARBA00022741"/>
    </source>
</evidence>
<dbReference type="EMBL" id="LGCK01000006">
    <property type="protein sequence ID" value="KPL73327.1"/>
    <property type="molecule type" value="Genomic_DNA"/>
</dbReference>
<evidence type="ECO:0000313" key="6">
    <source>
        <dbReference type="Proteomes" id="UP000050430"/>
    </source>
</evidence>
<dbReference type="OrthoDB" id="1098100at2"/>
<organism evidence="5 6">
    <name type="scientific">Leptolinea tardivitalis</name>
    <dbReference type="NCBI Taxonomy" id="229920"/>
    <lineage>
        <taxon>Bacteria</taxon>
        <taxon>Bacillati</taxon>
        <taxon>Chloroflexota</taxon>
        <taxon>Anaerolineae</taxon>
        <taxon>Anaerolineales</taxon>
        <taxon>Anaerolineaceae</taxon>
        <taxon>Leptolinea</taxon>
    </lineage>
</organism>
<dbReference type="GO" id="GO:0016887">
    <property type="term" value="F:ATP hydrolysis activity"/>
    <property type="evidence" value="ECO:0007669"/>
    <property type="project" value="InterPro"/>
</dbReference>
<dbReference type="InterPro" id="IPR003593">
    <property type="entry name" value="AAA+_ATPase"/>
</dbReference>
<proteinExistence type="predicted"/>
<accession>A0A0P6XMY9</accession>
<evidence type="ECO:0000256" key="1">
    <source>
        <dbReference type="ARBA" id="ARBA00022448"/>
    </source>
</evidence>